<protein>
    <recommendedName>
        <fullName evidence="13">Aquaporin-4</fullName>
    </recommendedName>
</protein>
<evidence type="ECO:0000313" key="17">
    <source>
        <dbReference type="Ensembl" id="ENSPKIP00000039639.1"/>
    </source>
</evidence>
<keyword evidence="4 15" id="KW-0813">Transport</keyword>
<evidence type="ECO:0000256" key="1">
    <source>
        <dbReference type="ARBA" id="ARBA00004415"/>
    </source>
</evidence>
<keyword evidence="18" id="KW-1185">Reference proteome</keyword>
<dbReference type="GeneTree" id="ENSGT00940000156037"/>
<organism evidence="17 18">
    <name type="scientific">Paramormyrops kingsleyae</name>
    <dbReference type="NCBI Taxonomy" id="1676925"/>
    <lineage>
        <taxon>Eukaryota</taxon>
        <taxon>Metazoa</taxon>
        <taxon>Chordata</taxon>
        <taxon>Craniata</taxon>
        <taxon>Vertebrata</taxon>
        <taxon>Euteleostomi</taxon>
        <taxon>Actinopterygii</taxon>
        <taxon>Neopterygii</taxon>
        <taxon>Teleostei</taxon>
        <taxon>Osteoglossocephala</taxon>
        <taxon>Osteoglossomorpha</taxon>
        <taxon>Osteoglossiformes</taxon>
        <taxon>Mormyridae</taxon>
        <taxon>Paramormyrops</taxon>
    </lineage>
</organism>
<evidence type="ECO:0000256" key="3">
    <source>
        <dbReference type="ARBA" id="ARBA00006175"/>
    </source>
</evidence>
<dbReference type="SUPFAM" id="SSF81338">
    <property type="entry name" value="Aquaporin-like"/>
    <property type="match status" value="1"/>
</dbReference>
<dbReference type="OrthoDB" id="3222at2759"/>
<dbReference type="GO" id="GO:0042383">
    <property type="term" value="C:sarcolemma"/>
    <property type="evidence" value="ECO:0007669"/>
    <property type="project" value="UniProtKB-SubCell"/>
</dbReference>
<dbReference type="GO" id="GO:0016323">
    <property type="term" value="C:basolateral plasma membrane"/>
    <property type="evidence" value="ECO:0007669"/>
    <property type="project" value="UniProtKB-SubCell"/>
</dbReference>
<dbReference type="CDD" id="cd00333">
    <property type="entry name" value="MIP"/>
    <property type="match status" value="1"/>
</dbReference>
<reference evidence="17" key="2">
    <citation type="submission" date="2025-09" db="UniProtKB">
        <authorList>
            <consortium name="Ensembl"/>
        </authorList>
    </citation>
    <scope>IDENTIFICATION</scope>
</reference>
<name>A0A3B3TA34_9TELE</name>
<evidence type="ECO:0000256" key="12">
    <source>
        <dbReference type="ARBA" id="ARBA00034651"/>
    </source>
</evidence>
<comment type="catalytic activity">
    <reaction evidence="12">
        <text>H2O(in) = H2O(out)</text>
        <dbReference type="Rhea" id="RHEA:29667"/>
        <dbReference type="ChEBI" id="CHEBI:15377"/>
    </reaction>
</comment>
<keyword evidence="6" id="KW-0597">Phosphoprotein</keyword>
<evidence type="ECO:0000256" key="7">
    <source>
        <dbReference type="ARBA" id="ARBA00022692"/>
    </source>
</evidence>
<keyword evidence="11" id="KW-0325">Glycoprotein</keyword>
<dbReference type="InterPro" id="IPR034294">
    <property type="entry name" value="Aquaporin_transptr"/>
</dbReference>
<dbReference type="PRINTS" id="PR00783">
    <property type="entry name" value="MINTRINSICP"/>
</dbReference>
<feature type="transmembrane region" description="Helical" evidence="16">
    <location>
        <begin position="183"/>
        <end position="204"/>
    </location>
</feature>
<evidence type="ECO:0000256" key="6">
    <source>
        <dbReference type="ARBA" id="ARBA00022553"/>
    </source>
</evidence>
<evidence type="ECO:0000256" key="8">
    <source>
        <dbReference type="ARBA" id="ARBA00022737"/>
    </source>
</evidence>
<proteinExistence type="inferred from homology"/>
<dbReference type="AlphaFoldDB" id="A0A3B3TA34"/>
<dbReference type="Proteomes" id="UP000261540">
    <property type="component" value="Unplaced"/>
</dbReference>
<feature type="transmembrane region" description="Helical" evidence="16">
    <location>
        <begin position="216"/>
        <end position="238"/>
    </location>
</feature>
<evidence type="ECO:0000256" key="15">
    <source>
        <dbReference type="RuleBase" id="RU000477"/>
    </source>
</evidence>
<keyword evidence="7 15" id="KW-0812">Transmembrane</keyword>
<dbReference type="PANTHER" id="PTHR19139">
    <property type="entry name" value="AQUAPORIN TRANSPORTER"/>
    <property type="match status" value="1"/>
</dbReference>
<dbReference type="InterPro" id="IPR000425">
    <property type="entry name" value="MIP"/>
</dbReference>
<dbReference type="FunFam" id="1.20.1080.10:FF:000009">
    <property type="entry name" value="aquaporin-4 isoform X1"/>
    <property type="match status" value="1"/>
</dbReference>
<feature type="transmembrane region" description="Helical" evidence="16">
    <location>
        <begin position="68"/>
        <end position="87"/>
    </location>
</feature>
<feature type="transmembrane region" description="Helical" evidence="16">
    <location>
        <begin position="258"/>
        <end position="280"/>
    </location>
</feature>
<evidence type="ECO:0000256" key="2">
    <source>
        <dbReference type="ARBA" id="ARBA00004554"/>
    </source>
</evidence>
<keyword evidence="10 16" id="KW-0472">Membrane</keyword>
<dbReference type="InterPro" id="IPR023271">
    <property type="entry name" value="Aquaporin-like"/>
</dbReference>
<evidence type="ECO:0000256" key="9">
    <source>
        <dbReference type="ARBA" id="ARBA00022989"/>
    </source>
</evidence>
<dbReference type="NCBIfam" id="TIGR00861">
    <property type="entry name" value="MIP"/>
    <property type="match status" value="1"/>
</dbReference>
<dbReference type="PRINTS" id="PR02016">
    <property type="entry name" value="AQUAPORIN4"/>
</dbReference>
<evidence type="ECO:0000256" key="10">
    <source>
        <dbReference type="ARBA" id="ARBA00023136"/>
    </source>
</evidence>
<reference evidence="17" key="1">
    <citation type="submission" date="2025-08" db="UniProtKB">
        <authorList>
            <consortium name="Ensembl"/>
        </authorList>
    </citation>
    <scope>IDENTIFICATION</scope>
</reference>
<sequence length="346" mass="37829">MPSVPGARILKPPRSSSRFHLSAKCASKTTQPPAAPLRCLPLWKRESVMAAFKGIWTQEFWRAVSAEFLATLIFILLSLGSTINWGAGKEKPPPPDLVLISLCFGLSISTMVHCFGHISGAHINPAVTAAMVCTRKLSLSKAVFYLAAQCLGAVVGAGILLMVTPSSVRGGLGVTVVNSSISLGHALVVELLITFELVFTIFATCDPRRVELKGSVALATGFAVSIGHLFAIPYTGASMNPARSFGPAVVTWNWENHWVYWMGPVMGGVVAAALYDYIYYPDKELKKHMKEMLSMVPYTPTKYKEAEDSRYPRDLDELVIKPGPFHVIDVAERKDRDPAREETYLC</sequence>
<evidence type="ECO:0000256" key="5">
    <source>
        <dbReference type="ARBA" id="ARBA00022475"/>
    </source>
</evidence>
<feature type="transmembrane region" description="Helical" evidence="16">
    <location>
        <begin position="99"/>
        <end position="121"/>
    </location>
</feature>
<keyword evidence="9 16" id="KW-1133">Transmembrane helix</keyword>
<evidence type="ECO:0000256" key="16">
    <source>
        <dbReference type="SAM" id="Phobius"/>
    </source>
</evidence>
<evidence type="ECO:0000256" key="11">
    <source>
        <dbReference type="ARBA" id="ARBA00023180"/>
    </source>
</evidence>
<keyword evidence="8" id="KW-0677">Repeat</keyword>
<evidence type="ECO:0000256" key="13">
    <source>
        <dbReference type="ARBA" id="ARBA00040878"/>
    </source>
</evidence>
<evidence type="ECO:0000256" key="4">
    <source>
        <dbReference type="ARBA" id="ARBA00022448"/>
    </source>
</evidence>
<dbReference type="Pfam" id="PF00230">
    <property type="entry name" value="MIP"/>
    <property type="match status" value="1"/>
</dbReference>
<dbReference type="Gene3D" id="1.20.1080.10">
    <property type="entry name" value="Glycerol uptake facilitator protein"/>
    <property type="match status" value="1"/>
</dbReference>
<evidence type="ECO:0000256" key="14">
    <source>
        <dbReference type="ARBA" id="ARBA00046979"/>
    </source>
</evidence>
<feature type="transmembrane region" description="Helical" evidence="16">
    <location>
        <begin position="142"/>
        <end position="163"/>
    </location>
</feature>
<dbReference type="STRING" id="1676925.ENSPKIP00000039639"/>
<dbReference type="GO" id="GO:0015250">
    <property type="term" value="F:water channel activity"/>
    <property type="evidence" value="ECO:0007669"/>
    <property type="project" value="UniProtKB-ARBA"/>
</dbReference>
<dbReference type="PANTHER" id="PTHR19139:SF34">
    <property type="entry name" value="AQUAPORIN-4"/>
    <property type="match status" value="1"/>
</dbReference>
<dbReference type="Ensembl" id="ENSPKIT00000020649.1">
    <property type="protein sequence ID" value="ENSPKIP00000039639.1"/>
    <property type="gene ID" value="ENSPKIG00000016924.1"/>
</dbReference>
<comment type="similarity">
    <text evidence="3 15">Belongs to the MIP/aquaporin (TC 1.A.8) family.</text>
</comment>
<comment type="subcellular location">
    <subcellularLocation>
        <location evidence="2">Basolateral cell membrane</location>
        <topology evidence="2">Multi-pass membrane protein</topology>
    </subcellularLocation>
    <subcellularLocation>
        <location evidence="1">Cell membrane</location>
        <location evidence="1">Sarcolemma</location>
        <topology evidence="1">Multi-pass membrane protein</topology>
    </subcellularLocation>
</comment>
<dbReference type="GO" id="GO:0009992">
    <property type="term" value="P:intracellular water homeostasis"/>
    <property type="evidence" value="ECO:0007669"/>
    <property type="project" value="UniProtKB-ARBA"/>
</dbReference>
<evidence type="ECO:0000313" key="18">
    <source>
        <dbReference type="Proteomes" id="UP000261540"/>
    </source>
</evidence>
<keyword evidence="5" id="KW-1003">Cell membrane</keyword>
<accession>A0A3B3TA34</accession>
<comment type="subunit">
    <text evidence="14">Homotetramer. The tetramers can form oligomeric arrays in membranes. The size of the oligomers differs between tissues and is smaller in skeletal muscle than in brain. Interaction between AQP4 oligomeric arrays in close-by cells can contribute to cell-cell adhesion. Part of a complex containing MLC1, TRPV4, HEPACAM and ATP1B1.</text>
</comment>